<feature type="region of interest" description="Disordered" evidence="6">
    <location>
        <begin position="131"/>
        <end position="157"/>
    </location>
</feature>
<dbReference type="Proteomes" id="UP000243361">
    <property type="component" value="Unassembled WGS sequence"/>
</dbReference>
<evidence type="ECO:0000313" key="8">
    <source>
        <dbReference type="EMBL" id="OQX33866.1"/>
    </source>
</evidence>
<name>A0A657PIS8_9GAMM</name>
<keyword evidence="10" id="KW-1185">Reference proteome</keyword>
<evidence type="ECO:0000313" key="10">
    <source>
        <dbReference type="Proteomes" id="UP000243361"/>
    </source>
</evidence>
<dbReference type="GO" id="GO:0016151">
    <property type="term" value="F:nickel cation binding"/>
    <property type="evidence" value="ECO:0007669"/>
    <property type="project" value="UniProtKB-UniRule"/>
</dbReference>
<evidence type="ECO:0000256" key="3">
    <source>
        <dbReference type="ARBA" id="ARBA00022596"/>
    </source>
</evidence>
<evidence type="ECO:0000256" key="6">
    <source>
        <dbReference type="SAM" id="MobiDB-lite"/>
    </source>
</evidence>
<keyword evidence="3 5" id="KW-0533">Nickel</keyword>
<dbReference type="Gene3D" id="2.60.260.20">
    <property type="entry name" value="Urease metallochaperone UreE, N-terminal domain"/>
    <property type="match status" value="1"/>
</dbReference>
<keyword evidence="2 5" id="KW-0963">Cytoplasm</keyword>
<evidence type="ECO:0000256" key="5">
    <source>
        <dbReference type="HAMAP-Rule" id="MF_00822"/>
    </source>
</evidence>
<dbReference type="SUPFAM" id="SSF69287">
    <property type="entry name" value="Urease metallochaperone UreE, N-terminal domain"/>
    <property type="match status" value="1"/>
</dbReference>
<feature type="domain" description="UreE urease accessory N-terminal" evidence="7">
    <location>
        <begin position="1"/>
        <end position="64"/>
    </location>
</feature>
<evidence type="ECO:0000259" key="7">
    <source>
        <dbReference type="SMART" id="SM00988"/>
    </source>
</evidence>
<dbReference type="GO" id="GO:0051082">
    <property type="term" value="F:unfolded protein binding"/>
    <property type="evidence" value="ECO:0007669"/>
    <property type="project" value="UniProtKB-UniRule"/>
</dbReference>
<dbReference type="SUPFAM" id="SSF69737">
    <property type="entry name" value="Urease metallochaperone UreE, C-terminal domain"/>
    <property type="match status" value="1"/>
</dbReference>
<evidence type="ECO:0000313" key="9">
    <source>
        <dbReference type="EMBL" id="PUE05719.1"/>
    </source>
</evidence>
<dbReference type="Pfam" id="PF05194">
    <property type="entry name" value="UreE_C"/>
    <property type="match status" value="1"/>
</dbReference>
<dbReference type="InterPro" id="IPR007864">
    <property type="entry name" value="UreE_C_dom"/>
</dbReference>
<comment type="function">
    <text evidence="5">Involved in urease metallocenter assembly. Binds nickel. Probably functions as a nickel donor during metallocenter assembly.</text>
</comment>
<dbReference type="HAMAP" id="MF_00822">
    <property type="entry name" value="UreE"/>
    <property type="match status" value="1"/>
</dbReference>
<dbReference type="GO" id="GO:0006457">
    <property type="term" value="P:protein folding"/>
    <property type="evidence" value="ECO:0007669"/>
    <property type="project" value="InterPro"/>
</dbReference>
<sequence length="157" mass="17334">MIRLIEKTDDAGSIDTTLTLPLNQRIKCRLRVTLDNGEEAGLFLERGTTLKDGDRLQSDGGYRVQVRAAKETLSVVRSDDPHLLARACYHLGNRHVSIQILPDSVSYPHDHVLDEMLQGLGMQVEVAEAPFEPEPGAYGGTAEKGHQHGHGHGHHHH</sequence>
<comment type="caution">
    <text evidence="8">The sequence shown here is derived from an EMBL/GenBank/DDBJ whole genome shotgun (WGS) entry which is preliminary data.</text>
</comment>
<dbReference type="AlphaFoldDB" id="A0A657PIS8"/>
<proteinExistence type="inferred from homology"/>
<dbReference type="InterPro" id="IPR036118">
    <property type="entry name" value="UreE_N_sf"/>
</dbReference>
<dbReference type="NCBIfam" id="NF009751">
    <property type="entry name" value="PRK13261.1-1"/>
    <property type="match status" value="1"/>
</dbReference>
<dbReference type="Gene3D" id="3.30.70.790">
    <property type="entry name" value="UreE, C-terminal domain"/>
    <property type="match status" value="1"/>
</dbReference>
<dbReference type="CDD" id="cd00571">
    <property type="entry name" value="UreE"/>
    <property type="match status" value="1"/>
</dbReference>
<gene>
    <name evidence="5" type="primary">ureE</name>
    <name evidence="8" type="ORF">B0D84_04100</name>
    <name evidence="9" type="ORF">C3L24_00480</name>
</gene>
<dbReference type="EMBL" id="PQCO01000041">
    <property type="protein sequence ID" value="PUE05719.1"/>
    <property type="molecule type" value="Genomic_DNA"/>
</dbReference>
<comment type="subcellular location">
    <subcellularLocation>
        <location evidence="1 5">Cytoplasm</location>
    </subcellularLocation>
</comment>
<keyword evidence="4 5" id="KW-0143">Chaperone</keyword>
<dbReference type="Proteomes" id="UP000250928">
    <property type="component" value="Unassembled WGS sequence"/>
</dbReference>
<evidence type="ECO:0000256" key="1">
    <source>
        <dbReference type="ARBA" id="ARBA00004496"/>
    </source>
</evidence>
<accession>A0A657PIS8</accession>
<protein>
    <recommendedName>
        <fullName evidence="5">Urease accessory protein UreE</fullName>
    </recommendedName>
</protein>
<dbReference type="GO" id="GO:0019627">
    <property type="term" value="P:urea metabolic process"/>
    <property type="evidence" value="ECO:0007669"/>
    <property type="project" value="InterPro"/>
</dbReference>
<feature type="compositionally biased region" description="Basic residues" evidence="6">
    <location>
        <begin position="147"/>
        <end position="157"/>
    </location>
</feature>
<dbReference type="InterPro" id="IPR012406">
    <property type="entry name" value="UreE"/>
</dbReference>
<dbReference type="PIRSF" id="PIRSF036402">
    <property type="entry name" value="Ureas_acces_UreE"/>
    <property type="match status" value="1"/>
</dbReference>
<evidence type="ECO:0000256" key="2">
    <source>
        <dbReference type="ARBA" id="ARBA00022490"/>
    </source>
</evidence>
<evidence type="ECO:0000256" key="4">
    <source>
        <dbReference type="ARBA" id="ARBA00023186"/>
    </source>
</evidence>
<dbReference type="GO" id="GO:0005737">
    <property type="term" value="C:cytoplasm"/>
    <property type="evidence" value="ECO:0007669"/>
    <property type="project" value="UniProtKB-SubCell"/>
</dbReference>
<dbReference type="GO" id="GO:0065003">
    <property type="term" value="P:protein-containing complex assembly"/>
    <property type="evidence" value="ECO:0007669"/>
    <property type="project" value="InterPro"/>
</dbReference>
<dbReference type="SMART" id="SM00988">
    <property type="entry name" value="UreE_N"/>
    <property type="match status" value="1"/>
</dbReference>
<dbReference type="Pfam" id="PF02814">
    <property type="entry name" value="UreE_N"/>
    <property type="match status" value="1"/>
</dbReference>
<dbReference type="EMBL" id="MUIE01000263">
    <property type="protein sequence ID" value="OQX33866.1"/>
    <property type="molecule type" value="Genomic_DNA"/>
</dbReference>
<comment type="similarity">
    <text evidence="5">Belongs to the UreE family.</text>
</comment>
<evidence type="ECO:0000313" key="11">
    <source>
        <dbReference type="Proteomes" id="UP000250928"/>
    </source>
</evidence>
<organism evidence="8 10">
    <name type="scientific">Candidatus Sedimenticola endophacoides</name>
    <dbReference type="NCBI Taxonomy" id="2548426"/>
    <lineage>
        <taxon>Bacteria</taxon>
        <taxon>Pseudomonadati</taxon>
        <taxon>Pseudomonadota</taxon>
        <taxon>Gammaproteobacteria</taxon>
        <taxon>Chromatiales</taxon>
        <taxon>Sedimenticolaceae</taxon>
        <taxon>Sedimenticola</taxon>
    </lineage>
</organism>
<reference evidence="9 11" key="2">
    <citation type="submission" date="2018-01" db="EMBL/GenBank/DDBJ databases">
        <title>Novel co-symbiosis in the lucinid bivalve Phacoides pectinatus.</title>
        <authorList>
            <person name="Lim S.J."/>
            <person name="Davis B.G."/>
            <person name="Gill D.E."/>
            <person name="Engel A.S."/>
            <person name="Anderson L.C."/>
            <person name="Campbell B.J."/>
        </authorList>
    </citation>
    <scope>NUCLEOTIDE SEQUENCE [LARGE SCALE GENOMIC DNA]</scope>
    <source>
        <strain evidence="9">N3_P5</strain>
    </source>
</reference>
<reference evidence="8 10" key="1">
    <citation type="submission" date="2017-02" db="EMBL/GenBank/DDBJ databases">
        <title>Novel co-symbiosis in the unique lucinid bivalve Phacoides pectinatus.</title>
        <authorList>
            <person name="Lim S.J."/>
            <person name="Davis B.G."/>
            <person name="Gill D.E."/>
            <person name="Engel A.S."/>
            <person name="Anderson L.C."/>
            <person name="Campbell B.J."/>
        </authorList>
    </citation>
    <scope>NUCLEOTIDE SEQUENCE [LARGE SCALE GENOMIC DNA]</scope>
    <source>
        <strain evidence="8">LUC13016_P6</strain>
    </source>
</reference>
<dbReference type="InterPro" id="IPR004029">
    <property type="entry name" value="UreE_N"/>
</dbReference>